<evidence type="ECO:0000313" key="1">
    <source>
        <dbReference type="EMBL" id="KAA6431752.1"/>
    </source>
</evidence>
<reference evidence="1 3" key="1">
    <citation type="submission" date="2019-07" db="EMBL/GenBank/DDBJ databases">
        <authorList>
            <person name="Qu J.-H."/>
        </authorList>
    </citation>
    <scope>NUCLEOTIDE SEQUENCE [LARGE SCALE GENOMIC DNA]</scope>
    <source>
        <strain evidence="1 3">MDT1-10-3</strain>
    </source>
</reference>
<sequence>MRKLVFCFSFFVVCLLPAGLSPAGFFLAYLYQAFFPEYFTCHRPILIPSGQALCSFPPDGKLFNQVGKENLLPHQRERTYNWNQLKPESGEVAFGATSSGREILSLYFSRRIKRS</sequence>
<evidence type="ECO:0000313" key="4">
    <source>
        <dbReference type="Proteomes" id="UP001570846"/>
    </source>
</evidence>
<organism evidence="1 3">
    <name type="scientific">Rufibacter glacialis</name>
    <dbReference type="NCBI Taxonomy" id="1259555"/>
    <lineage>
        <taxon>Bacteria</taxon>
        <taxon>Pseudomonadati</taxon>
        <taxon>Bacteroidota</taxon>
        <taxon>Cytophagia</taxon>
        <taxon>Cytophagales</taxon>
        <taxon>Hymenobacteraceae</taxon>
        <taxon>Rufibacter</taxon>
    </lineage>
</organism>
<name>A0A5M8QB54_9BACT</name>
<proteinExistence type="predicted"/>
<accession>A0A5M8QB54</accession>
<keyword evidence="4" id="KW-1185">Reference proteome</keyword>
<dbReference type="RefSeq" id="WP_149099772.1">
    <property type="nucleotide sequence ID" value="NZ_BMMG01000006.1"/>
</dbReference>
<comment type="caution">
    <text evidence="1">The sequence shown here is derived from an EMBL/GenBank/DDBJ whole genome shotgun (WGS) entry which is preliminary data.</text>
</comment>
<evidence type="ECO:0000313" key="2">
    <source>
        <dbReference type="EMBL" id="MFA1771786.1"/>
    </source>
</evidence>
<evidence type="ECO:0000313" key="3">
    <source>
        <dbReference type="Proteomes" id="UP000323866"/>
    </source>
</evidence>
<dbReference type="AlphaFoldDB" id="A0A5M8QB54"/>
<dbReference type="Proteomes" id="UP000323866">
    <property type="component" value="Unassembled WGS sequence"/>
</dbReference>
<gene>
    <name evidence="2" type="ORF">ACD591_10825</name>
    <name evidence="1" type="ORF">FOE74_16670</name>
</gene>
<reference evidence="1 3" key="2">
    <citation type="submission" date="2019-09" db="EMBL/GenBank/DDBJ databases">
        <title>A bacterium isolated from glacier soil.</title>
        <authorList>
            <person name="Liu Q."/>
        </authorList>
    </citation>
    <scope>NUCLEOTIDE SEQUENCE [LARGE SCALE GENOMIC DNA]</scope>
    <source>
        <strain evidence="1 3">MDT1-10-3</strain>
    </source>
</reference>
<dbReference type="EMBL" id="VKKZ01000023">
    <property type="protein sequence ID" value="KAA6431752.1"/>
    <property type="molecule type" value="Genomic_DNA"/>
</dbReference>
<dbReference type="EMBL" id="JBGOGF010000005">
    <property type="protein sequence ID" value="MFA1771786.1"/>
    <property type="molecule type" value="Genomic_DNA"/>
</dbReference>
<reference evidence="2 4" key="3">
    <citation type="submission" date="2024-08" db="EMBL/GenBank/DDBJ databases">
        <authorList>
            <person name="Wei W."/>
        </authorList>
    </citation>
    <scope>NUCLEOTIDE SEQUENCE [LARGE SCALE GENOMIC DNA]</scope>
    <source>
        <strain evidence="2 4">XU2</strain>
    </source>
</reference>
<protein>
    <submittedName>
        <fullName evidence="1">Uncharacterized protein</fullName>
    </submittedName>
</protein>
<dbReference type="Proteomes" id="UP001570846">
    <property type="component" value="Unassembled WGS sequence"/>
</dbReference>